<name>A0A7G9SSQ1_9GAMM</name>
<sequence>MLVLDDCRIMVDESINPPPDAARTSVVYLCLDDIFAYHREVRRRGIHAPSISHTSCGQPRASSIHRSVLMPCS</sequence>
<evidence type="ECO:0000313" key="1">
    <source>
        <dbReference type="EMBL" id="QNN70876.1"/>
    </source>
</evidence>
<accession>A0A7G9SSQ1</accession>
<organism evidence="1 2">
    <name type="scientific">Thermomonas carbonis</name>
    <dbReference type="NCBI Taxonomy" id="1463158"/>
    <lineage>
        <taxon>Bacteria</taxon>
        <taxon>Pseudomonadati</taxon>
        <taxon>Pseudomonadota</taxon>
        <taxon>Gammaproteobacteria</taxon>
        <taxon>Lysobacterales</taxon>
        <taxon>Lysobacteraceae</taxon>
        <taxon>Thermomonas</taxon>
    </lineage>
</organism>
<dbReference type="KEGG" id="tcn:H9L16_04635"/>
<protein>
    <submittedName>
        <fullName evidence="1">Uncharacterized protein</fullName>
    </submittedName>
</protein>
<dbReference type="RefSeq" id="WP_187553391.1">
    <property type="nucleotide sequence ID" value="NZ_BMZL01000001.1"/>
</dbReference>
<proteinExistence type="predicted"/>
<gene>
    <name evidence="1" type="ORF">H9L16_04635</name>
</gene>
<dbReference type="EMBL" id="CP060719">
    <property type="protein sequence ID" value="QNN70876.1"/>
    <property type="molecule type" value="Genomic_DNA"/>
</dbReference>
<dbReference type="AlphaFoldDB" id="A0A7G9SSQ1"/>
<dbReference type="Proteomes" id="UP000515804">
    <property type="component" value="Chromosome"/>
</dbReference>
<keyword evidence="2" id="KW-1185">Reference proteome</keyword>
<evidence type="ECO:0000313" key="2">
    <source>
        <dbReference type="Proteomes" id="UP000515804"/>
    </source>
</evidence>
<reference evidence="1 2" key="1">
    <citation type="submission" date="2020-08" db="EMBL/GenBank/DDBJ databases">
        <title>Genome sequence of Thermomonas carbonis KCTC 42013T.</title>
        <authorList>
            <person name="Hyun D.-W."/>
            <person name="Bae J.-W."/>
        </authorList>
    </citation>
    <scope>NUCLEOTIDE SEQUENCE [LARGE SCALE GENOMIC DNA]</scope>
    <source>
        <strain evidence="1 2">KCTC 42013</strain>
    </source>
</reference>